<dbReference type="AlphaFoldDB" id="T0KVC2"/>
<dbReference type="Proteomes" id="UP000015530">
    <property type="component" value="Unassembled WGS sequence"/>
</dbReference>
<gene>
    <name evidence="1" type="ORF">CGLO_00154</name>
</gene>
<sequence>MAQQVPRKIDKDMYYTALNNSFGRGFLWADHFNKDDKPTANTHVYIVPPHSPPYVEQPGMPGENLNFLWSDPGNNPSKHPKDRCHLTLQFTEDSFDLRNVHLTIASGQYVRERWVKLSVERQAPQGKRLGPTRRANLVNDTVDEYKLIRAFEFLLQNAYLHDKWKQPVRNHVGDFSPANPWAWRPGAYPLVLQQCEAMLTELQLIMADFGIGMNEYIPNTFP</sequence>
<reference evidence="2" key="1">
    <citation type="journal article" date="2013" name="Mol. Plant Microbe Interact.">
        <title>Global aspects of pacC regulation of pathogenicity genes in Colletotrichum gloeosporioides as revealed by transcriptome analysis.</title>
        <authorList>
            <person name="Alkan N."/>
            <person name="Meng X."/>
            <person name="Friedlander G."/>
            <person name="Reuveni E."/>
            <person name="Sukno S."/>
            <person name="Sherman A."/>
            <person name="Thon M."/>
            <person name="Fluhr R."/>
            <person name="Prusky D."/>
        </authorList>
    </citation>
    <scope>NUCLEOTIDE SEQUENCE [LARGE SCALE GENOMIC DNA]</scope>
    <source>
        <strain evidence="2">Cg-14</strain>
    </source>
</reference>
<dbReference type="HOGENOM" id="CLU_1245250_0_0_1"/>
<proteinExistence type="predicted"/>
<dbReference type="EMBL" id="AMYD01000045">
    <property type="protein sequence ID" value="EQB59457.1"/>
    <property type="molecule type" value="Genomic_DNA"/>
</dbReference>
<organism evidence="1 2">
    <name type="scientific">Colletotrichum gloeosporioides (strain Cg-14)</name>
    <name type="common">Anthracnose fungus</name>
    <name type="synonym">Glomerella cingulata</name>
    <dbReference type="NCBI Taxonomy" id="1237896"/>
    <lineage>
        <taxon>Eukaryota</taxon>
        <taxon>Fungi</taxon>
        <taxon>Dikarya</taxon>
        <taxon>Ascomycota</taxon>
        <taxon>Pezizomycotina</taxon>
        <taxon>Sordariomycetes</taxon>
        <taxon>Hypocreomycetidae</taxon>
        <taxon>Glomerellales</taxon>
        <taxon>Glomerellaceae</taxon>
        <taxon>Colletotrichum</taxon>
        <taxon>Colletotrichum gloeosporioides species complex</taxon>
    </lineage>
</organism>
<evidence type="ECO:0000313" key="1">
    <source>
        <dbReference type="EMBL" id="EQB59457.1"/>
    </source>
</evidence>
<name>T0KVC2_COLGC</name>
<protein>
    <submittedName>
        <fullName evidence="1">Uncharacterized protein</fullName>
    </submittedName>
</protein>
<accession>T0KVC2</accession>
<comment type="caution">
    <text evidence="1">The sequence shown here is derived from an EMBL/GenBank/DDBJ whole genome shotgun (WGS) entry which is preliminary data.</text>
</comment>
<evidence type="ECO:0000313" key="2">
    <source>
        <dbReference type="Proteomes" id="UP000015530"/>
    </source>
</evidence>